<feature type="chain" id="PRO_5001981747" evidence="1">
    <location>
        <begin position="24"/>
        <end position="243"/>
    </location>
</feature>
<evidence type="ECO:0000313" key="3">
    <source>
        <dbReference type="Proteomes" id="UP000030321"/>
    </source>
</evidence>
<dbReference type="EMBL" id="BBPA01000073">
    <property type="protein sequence ID" value="GAL95550.1"/>
    <property type="molecule type" value="Genomic_DNA"/>
</dbReference>
<dbReference type="RefSeq" id="WP_045362220.1">
    <property type="nucleotide sequence ID" value="NZ_BBPA01000073.1"/>
</dbReference>
<sequence>MRILTSTTIAVSLSLSLISPSFAVSLVTNRADLKGNDSIDWSSLGKVLNPFNPNFADFLGFSFSGTSAGGLGLDVDINPINPPITPPFVFKTAPIPQGIPTNFANGDFLLFTGLQFGLFPAPGNPGPISISFAQPVRAAGAQIAVDDEPNFVGTIKAFDINDNLLDSFSVNGTSSTVLDNSAIFLGVKSALAEISRIEFSSDFNNRAIGINTLSIDNPAIPEPSLTIALLVMGSGLLCLKKRL</sequence>
<accession>A0A0A1W0Q5</accession>
<keyword evidence="1" id="KW-0732">Signal</keyword>
<reference evidence="3" key="1">
    <citation type="journal article" date="2015" name="Genome">
        <title>Whole Genome Sequence of the Non-Microcystin-Producing Microcystis aeruginosa Strain NIES-44.</title>
        <authorList>
            <person name="Okano K."/>
            <person name="Miyata N."/>
            <person name="Ozaki Y."/>
        </authorList>
    </citation>
    <scope>NUCLEOTIDE SEQUENCE [LARGE SCALE GENOMIC DNA]</scope>
    <source>
        <strain evidence="3">NIES-44</strain>
    </source>
</reference>
<evidence type="ECO:0000313" key="2">
    <source>
        <dbReference type="EMBL" id="GAL95550.1"/>
    </source>
</evidence>
<name>A0A0A1W0Q5_MICAE</name>
<protein>
    <submittedName>
        <fullName evidence="2">Gll0026 protein</fullName>
    </submittedName>
</protein>
<dbReference type="Proteomes" id="UP000030321">
    <property type="component" value="Unassembled WGS sequence"/>
</dbReference>
<comment type="caution">
    <text evidence="2">The sequence shown here is derived from an EMBL/GenBank/DDBJ whole genome shotgun (WGS) entry which is preliminary data.</text>
</comment>
<gene>
    <name evidence="2" type="ORF">N44_04405</name>
</gene>
<dbReference type="AlphaFoldDB" id="A0A0A1W0Q5"/>
<organism evidence="2 3">
    <name type="scientific">Microcystis aeruginosa NIES-44</name>
    <dbReference type="NCBI Taxonomy" id="449439"/>
    <lineage>
        <taxon>Bacteria</taxon>
        <taxon>Bacillati</taxon>
        <taxon>Cyanobacteriota</taxon>
        <taxon>Cyanophyceae</taxon>
        <taxon>Oscillatoriophycideae</taxon>
        <taxon>Chroococcales</taxon>
        <taxon>Microcystaceae</taxon>
        <taxon>Microcystis</taxon>
    </lineage>
</organism>
<feature type="signal peptide" evidence="1">
    <location>
        <begin position="1"/>
        <end position="23"/>
    </location>
</feature>
<evidence type="ECO:0000256" key="1">
    <source>
        <dbReference type="SAM" id="SignalP"/>
    </source>
</evidence>
<proteinExistence type="predicted"/>